<dbReference type="EMBL" id="KK695354">
    <property type="protein sequence ID" value="KFQ23999.1"/>
    <property type="molecule type" value="Genomic_DNA"/>
</dbReference>
<protein>
    <submittedName>
        <fullName evidence="1">Uncharacterized protein</fullName>
    </submittedName>
</protein>
<reference evidence="1 2" key="1">
    <citation type="submission" date="2014-04" db="EMBL/GenBank/DDBJ databases">
        <title>Genome evolution of avian class.</title>
        <authorList>
            <person name="Zhang G."/>
            <person name="Li C."/>
        </authorList>
    </citation>
    <scope>NUCLEOTIDE SEQUENCE [LARGE SCALE GENOMIC DNA]</scope>
    <source>
        <strain evidence="1">BGI_N331</strain>
    </source>
</reference>
<gene>
    <name evidence="1" type="ORF">N331_01024</name>
</gene>
<feature type="non-terminal residue" evidence="1">
    <location>
        <position position="99"/>
    </location>
</feature>
<name>A0A091QD23_MERNU</name>
<evidence type="ECO:0000313" key="1">
    <source>
        <dbReference type="EMBL" id="KFQ23999.1"/>
    </source>
</evidence>
<feature type="non-terminal residue" evidence="1">
    <location>
        <position position="1"/>
    </location>
</feature>
<proteinExistence type="predicted"/>
<accession>A0A091QD23</accession>
<keyword evidence="2" id="KW-1185">Reference proteome</keyword>
<sequence length="99" mass="10995">KLITVVCCGSNLCLQRHMVKPPSRVSDSLLILIRLHKEPHEQYSNQDNHEVEEKFLCGPLHLWGVIGRAEVSRQSKGKASVTCLGASLSSTFSLQALLR</sequence>
<organism evidence="1 2">
    <name type="scientific">Merops nubicus</name>
    <name type="common">Northern carmine bee-eater</name>
    <dbReference type="NCBI Taxonomy" id="57421"/>
    <lineage>
        <taxon>Eukaryota</taxon>
        <taxon>Metazoa</taxon>
        <taxon>Chordata</taxon>
        <taxon>Craniata</taxon>
        <taxon>Vertebrata</taxon>
        <taxon>Euteleostomi</taxon>
        <taxon>Archelosauria</taxon>
        <taxon>Archosauria</taxon>
        <taxon>Dinosauria</taxon>
        <taxon>Saurischia</taxon>
        <taxon>Theropoda</taxon>
        <taxon>Coelurosauria</taxon>
        <taxon>Aves</taxon>
        <taxon>Neognathae</taxon>
        <taxon>Neoaves</taxon>
        <taxon>Telluraves</taxon>
        <taxon>Coraciimorphae</taxon>
        <taxon>Coraciiformes</taxon>
        <taxon>Meropidae</taxon>
        <taxon>Merops</taxon>
    </lineage>
</organism>
<dbReference type="AlphaFoldDB" id="A0A091QD23"/>
<evidence type="ECO:0000313" key="2">
    <source>
        <dbReference type="Proteomes" id="UP000052967"/>
    </source>
</evidence>
<dbReference type="Proteomes" id="UP000052967">
    <property type="component" value="Unassembled WGS sequence"/>
</dbReference>